<dbReference type="AlphaFoldDB" id="A0A8W8LVS6"/>
<protein>
    <recommendedName>
        <fullName evidence="6">Globin domain-containing protein</fullName>
    </recommendedName>
</protein>
<organism evidence="7 8">
    <name type="scientific">Magallana gigas</name>
    <name type="common">Pacific oyster</name>
    <name type="synonym">Crassostrea gigas</name>
    <dbReference type="NCBI Taxonomy" id="29159"/>
    <lineage>
        <taxon>Eukaryota</taxon>
        <taxon>Metazoa</taxon>
        <taxon>Spiralia</taxon>
        <taxon>Lophotrochozoa</taxon>
        <taxon>Mollusca</taxon>
        <taxon>Bivalvia</taxon>
        <taxon>Autobranchia</taxon>
        <taxon>Pteriomorphia</taxon>
        <taxon>Ostreida</taxon>
        <taxon>Ostreoidea</taxon>
        <taxon>Ostreidae</taxon>
        <taxon>Magallana</taxon>
    </lineage>
</organism>
<feature type="domain" description="Globin" evidence="6">
    <location>
        <begin position="1"/>
        <end position="52"/>
    </location>
</feature>
<keyword evidence="1 5" id="KW-0813">Transport</keyword>
<dbReference type="Pfam" id="PF00042">
    <property type="entry name" value="Globin"/>
    <property type="match status" value="1"/>
</dbReference>
<dbReference type="GO" id="GO:0020037">
    <property type="term" value="F:heme binding"/>
    <property type="evidence" value="ECO:0007669"/>
    <property type="project" value="InterPro"/>
</dbReference>
<dbReference type="GO" id="GO:0046872">
    <property type="term" value="F:metal ion binding"/>
    <property type="evidence" value="ECO:0007669"/>
    <property type="project" value="UniProtKB-KW"/>
</dbReference>
<evidence type="ECO:0000259" key="6">
    <source>
        <dbReference type="PROSITE" id="PS01033"/>
    </source>
</evidence>
<accession>A0A8W8LVS6</accession>
<dbReference type="InterPro" id="IPR000971">
    <property type="entry name" value="Globin"/>
</dbReference>
<evidence type="ECO:0000256" key="4">
    <source>
        <dbReference type="ARBA" id="ARBA00023004"/>
    </source>
</evidence>
<dbReference type="GO" id="GO:0019825">
    <property type="term" value="F:oxygen binding"/>
    <property type="evidence" value="ECO:0007669"/>
    <property type="project" value="InterPro"/>
</dbReference>
<keyword evidence="4" id="KW-0408">Iron</keyword>
<evidence type="ECO:0000256" key="2">
    <source>
        <dbReference type="ARBA" id="ARBA00022617"/>
    </source>
</evidence>
<sequence>FGGFKPEYWDVFTEAMLYVWEKELGDLFDDNCRNAWTKVFEFIMEQLKVGYSQAIDEEAGKHMIK</sequence>
<comment type="similarity">
    <text evidence="5">Belongs to the globin family.</text>
</comment>
<evidence type="ECO:0000256" key="3">
    <source>
        <dbReference type="ARBA" id="ARBA00022723"/>
    </source>
</evidence>
<evidence type="ECO:0000256" key="5">
    <source>
        <dbReference type="RuleBase" id="RU000356"/>
    </source>
</evidence>
<proteinExistence type="inferred from homology"/>
<evidence type="ECO:0000313" key="7">
    <source>
        <dbReference type="EnsemblMetazoa" id="G29834.1:cds"/>
    </source>
</evidence>
<keyword evidence="5" id="KW-0561">Oxygen transport</keyword>
<reference evidence="7" key="1">
    <citation type="submission" date="2022-08" db="UniProtKB">
        <authorList>
            <consortium name="EnsemblMetazoa"/>
        </authorList>
    </citation>
    <scope>IDENTIFICATION</scope>
    <source>
        <strain evidence="7">05x7-T-G4-1.051#20</strain>
    </source>
</reference>
<keyword evidence="8" id="KW-1185">Reference proteome</keyword>
<evidence type="ECO:0000313" key="8">
    <source>
        <dbReference type="Proteomes" id="UP000005408"/>
    </source>
</evidence>
<evidence type="ECO:0000256" key="1">
    <source>
        <dbReference type="ARBA" id="ARBA00022448"/>
    </source>
</evidence>
<dbReference type="CDD" id="cd01040">
    <property type="entry name" value="Mb-like"/>
    <property type="match status" value="1"/>
</dbReference>
<dbReference type="SUPFAM" id="SSF46458">
    <property type="entry name" value="Globin-like"/>
    <property type="match status" value="1"/>
</dbReference>
<dbReference type="Proteomes" id="UP000005408">
    <property type="component" value="Unassembled WGS sequence"/>
</dbReference>
<dbReference type="InterPro" id="IPR044399">
    <property type="entry name" value="Mb-like_M"/>
</dbReference>
<dbReference type="InterPro" id="IPR012292">
    <property type="entry name" value="Globin/Proto"/>
</dbReference>
<keyword evidence="3" id="KW-0479">Metal-binding</keyword>
<dbReference type="Gene3D" id="1.10.490.10">
    <property type="entry name" value="Globins"/>
    <property type="match status" value="1"/>
</dbReference>
<keyword evidence="2 5" id="KW-0349">Heme</keyword>
<dbReference type="GO" id="GO:0005344">
    <property type="term" value="F:oxygen carrier activity"/>
    <property type="evidence" value="ECO:0007669"/>
    <property type="project" value="UniProtKB-KW"/>
</dbReference>
<dbReference type="PROSITE" id="PS01033">
    <property type="entry name" value="GLOBIN"/>
    <property type="match status" value="1"/>
</dbReference>
<dbReference type="EnsemblMetazoa" id="G29834.1">
    <property type="protein sequence ID" value="G29834.1:cds"/>
    <property type="gene ID" value="G29834"/>
</dbReference>
<name>A0A8W8LVS6_MAGGI</name>
<dbReference type="InterPro" id="IPR009050">
    <property type="entry name" value="Globin-like_sf"/>
</dbReference>